<dbReference type="EMBL" id="JAABOA010002053">
    <property type="protein sequence ID" value="KAF9580458.1"/>
    <property type="molecule type" value="Genomic_DNA"/>
</dbReference>
<evidence type="ECO:0000313" key="2">
    <source>
        <dbReference type="EMBL" id="KAF9580458.1"/>
    </source>
</evidence>
<evidence type="ECO:0000313" key="3">
    <source>
        <dbReference type="Proteomes" id="UP000780801"/>
    </source>
</evidence>
<accession>A0A9P6FRE1</accession>
<proteinExistence type="predicted"/>
<organism evidence="2 3">
    <name type="scientific">Lunasporangiospora selenospora</name>
    <dbReference type="NCBI Taxonomy" id="979761"/>
    <lineage>
        <taxon>Eukaryota</taxon>
        <taxon>Fungi</taxon>
        <taxon>Fungi incertae sedis</taxon>
        <taxon>Mucoromycota</taxon>
        <taxon>Mortierellomycotina</taxon>
        <taxon>Mortierellomycetes</taxon>
        <taxon>Mortierellales</taxon>
        <taxon>Mortierellaceae</taxon>
        <taxon>Lunasporangiospora</taxon>
    </lineage>
</organism>
<comment type="caution">
    <text evidence="2">The sequence shown here is derived from an EMBL/GenBank/DDBJ whole genome shotgun (WGS) entry which is preliminary data.</text>
</comment>
<feature type="region of interest" description="Disordered" evidence="1">
    <location>
        <begin position="214"/>
        <end position="236"/>
    </location>
</feature>
<dbReference type="Proteomes" id="UP000780801">
    <property type="component" value="Unassembled WGS sequence"/>
</dbReference>
<dbReference type="OrthoDB" id="2421866at2759"/>
<keyword evidence="3" id="KW-1185">Reference proteome</keyword>
<sequence length="258" mass="28520">MSRHLCGLVRINVAQIRAICGECSNDYKDLYCTFGCGSRRWRLDIMIDFVASDGSAEMQCKIEGNRAQDSLWALLGLAKIWRSISTTLTKDRQRPTFASQLSVSGSKSKSDLAETNVSKVLRILARRGELSFHRTDPWSGQLATPREFGIKTKAKTSDIEALEMSDSSERSQLEQRLWTDICNAAAPCTAAFVGLSANTDMLVLTIDRAITPNYSSSNGIHPESQSPSRATSKDLTQLQQIQIRVGGRLTKTFCPPPK</sequence>
<dbReference type="AlphaFoldDB" id="A0A9P6FRE1"/>
<evidence type="ECO:0000256" key="1">
    <source>
        <dbReference type="SAM" id="MobiDB-lite"/>
    </source>
</evidence>
<name>A0A9P6FRE1_9FUNG</name>
<reference evidence="2" key="1">
    <citation type="journal article" date="2020" name="Fungal Divers.">
        <title>Resolving the Mortierellaceae phylogeny through synthesis of multi-gene phylogenetics and phylogenomics.</title>
        <authorList>
            <person name="Vandepol N."/>
            <person name="Liber J."/>
            <person name="Desiro A."/>
            <person name="Na H."/>
            <person name="Kennedy M."/>
            <person name="Barry K."/>
            <person name="Grigoriev I.V."/>
            <person name="Miller A.N."/>
            <person name="O'Donnell K."/>
            <person name="Stajich J.E."/>
            <person name="Bonito G."/>
        </authorList>
    </citation>
    <scope>NUCLEOTIDE SEQUENCE</scope>
    <source>
        <strain evidence="2">KOD1015</strain>
    </source>
</reference>
<gene>
    <name evidence="2" type="ORF">BGW38_002895</name>
</gene>
<feature type="non-terminal residue" evidence="2">
    <location>
        <position position="258"/>
    </location>
</feature>
<protein>
    <submittedName>
        <fullName evidence="2">Uncharacterized protein</fullName>
    </submittedName>
</protein>